<keyword evidence="7" id="KW-0804">Transcription</keyword>
<dbReference type="SUPFAM" id="SSF52172">
    <property type="entry name" value="CheY-like"/>
    <property type="match status" value="1"/>
</dbReference>
<dbReference type="Gene3D" id="3.40.50.2300">
    <property type="match status" value="1"/>
</dbReference>
<dbReference type="SMART" id="SM00342">
    <property type="entry name" value="HTH_ARAC"/>
    <property type="match status" value="1"/>
</dbReference>
<evidence type="ECO:0000259" key="9">
    <source>
        <dbReference type="PROSITE" id="PS01124"/>
    </source>
</evidence>
<keyword evidence="6" id="KW-0238">DNA-binding</keyword>
<evidence type="ECO:0000256" key="3">
    <source>
        <dbReference type="ARBA" id="ARBA00022553"/>
    </source>
</evidence>
<name>A0ABT4QBJ4_9BACL</name>
<dbReference type="SMART" id="SM00448">
    <property type="entry name" value="REC"/>
    <property type="match status" value="1"/>
</dbReference>
<gene>
    <name evidence="11" type="ORF">O9H85_17545</name>
</gene>
<dbReference type="PRINTS" id="PR00032">
    <property type="entry name" value="HTHARAC"/>
</dbReference>
<evidence type="ECO:0000256" key="5">
    <source>
        <dbReference type="ARBA" id="ARBA00023015"/>
    </source>
</evidence>
<dbReference type="Gene3D" id="1.10.10.60">
    <property type="entry name" value="Homeodomain-like"/>
    <property type="match status" value="2"/>
</dbReference>
<feature type="domain" description="Response regulatory" evidence="10">
    <location>
        <begin position="2"/>
        <end position="119"/>
    </location>
</feature>
<comment type="subcellular location">
    <subcellularLocation>
        <location evidence="1">Cytoplasm</location>
    </subcellularLocation>
</comment>
<evidence type="ECO:0000256" key="7">
    <source>
        <dbReference type="ARBA" id="ARBA00023163"/>
    </source>
</evidence>
<feature type="modified residue" description="4-aspartylphosphate" evidence="8">
    <location>
        <position position="54"/>
    </location>
</feature>
<dbReference type="InterPro" id="IPR001789">
    <property type="entry name" value="Sig_transdc_resp-reg_receiver"/>
</dbReference>
<evidence type="ECO:0000259" key="10">
    <source>
        <dbReference type="PROSITE" id="PS50110"/>
    </source>
</evidence>
<organism evidence="11 12">
    <name type="scientific">Paenibacillus gyeongsangnamensis</name>
    <dbReference type="NCBI Taxonomy" id="3388067"/>
    <lineage>
        <taxon>Bacteria</taxon>
        <taxon>Bacillati</taxon>
        <taxon>Bacillota</taxon>
        <taxon>Bacilli</taxon>
        <taxon>Bacillales</taxon>
        <taxon>Paenibacillaceae</taxon>
        <taxon>Paenibacillus</taxon>
    </lineage>
</organism>
<evidence type="ECO:0000256" key="2">
    <source>
        <dbReference type="ARBA" id="ARBA00022490"/>
    </source>
</evidence>
<evidence type="ECO:0000256" key="8">
    <source>
        <dbReference type="PROSITE-ProRule" id="PRU00169"/>
    </source>
</evidence>
<accession>A0ABT4QBJ4</accession>
<feature type="domain" description="HTH araC/xylS-type" evidence="9">
    <location>
        <begin position="237"/>
        <end position="335"/>
    </location>
</feature>
<dbReference type="Pfam" id="PF12833">
    <property type="entry name" value="HTH_18"/>
    <property type="match status" value="1"/>
</dbReference>
<dbReference type="InterPro" id="IPR009057">
    <property type="entry name" value="Homeodomain-like_sf"/>
</dbReference>
<dbReference type="PROSITE" id="PS00041">
    <property type="entry name" value="HTH_ARAC_FAMILY_1"/>
    <property type="match status" value="1"/>
</dbReference>
<dbReference type="CDD" id="cd17536">
    <property type="entry name" value="REC_YesN-like"/>
    <property type="match status" value="1"/>
</dbReference>
<dbReference type="SUPFAM" id="SSF46689">
    <property type="entry name" value="Homeodomain-like"/>
    <property type="match status" value="2"/>
</dbReference>
<evidence type="ECO:0000313" key="12">
    <source>
        <dbReference type="Proteomes" id="UP001527882"/>
    </source>
</evidence>
<protein>
    <submittedName>
        <fullName evidence="11">Response regulator</fullName>
    </submittedName>
</protein>
<dbReference type="InterPro" id="IPR018060">
    <property type="entry name" value="HTH_AraC"/>
</dbReference>
<dbReference type="PANTHER" id="PTHR42713:SF3">
    <property type="entry name" value="TRANSCRIPTIONAL REGULATORY PROTEIN HPTR"/>
    <property type="match status" value="1"/>
</dbReference>
<dbReference type="PROSITE" id="PS01124">
    <property type="entry name" value="HTH_ARAC_FAMILY_2"/>
    <property type="match status" value="1"/>
</dbReference>
<dbReference type="Pfam" id="PF00072">
    <property type="entry name" value="Response_reg"/>
    <property type="match status" value="1"/>
</dbReference>
<keyword evidence="4" id="KW-0902">Two-component regulatory system</keyword>
<evidence type="ECO:0000256" key="4">
    <source>
        <dbReference type="ARBA" id="ARBA00023012"/>
    </source>
</evidence>
<keyword evidence="2" id="KW-0963">Cytoplasm</keyword>
<dbReference type="RefSeq" id="WP_269882727.1">
    <property type="nucleotide sequence ID" value="NZ_JAQAGZ010000011.1"/>
</dbReference>
<dbReference type="InterPro" id="IPR051552">
    <property type="entry name" value="HptR"/>
</dbReference>
<evidence type="ECO:0000256" key="6">
    <source>
        <dbReference type="ARBA" id="ARBA00023125"/>
    </source>
</evidence>
<dbReference type="InterPro" id="IPR011006">
    <property type="entry name" value="CheY-like_superfamily"/>
</dbReference>
<evidence type="ECO:0000313" key="11">
    <source>
        <dbReference type="EMBL" id="MCZ8514199.1"/>
    </source>
</evidence>
<evidence type="ECO:0000256" key="1">
    <source>
        <dbReference type="ARBA" id="ARBA00004496"/>
    </source>
</evidence>
<dbReference type="EMBL" id="JAQAGZ010000011">
    <property type="protein sequence ID" value="MCZ8514199.1"/>
    <property type="molecule type" value="Genomic_DNA"/>
</dbReference>
<reference evidence="11 12" key="1">
    <citation type="submission" date="2022-12" db="EMBL/GenBank/DDBJ databases">
        <title>Draft genome sequence of Paenibacillus sp. dW9.</title>
        <authorList>
            <person name="Choi E.-W."/>
            <person name="Kim D.-U."/>
        </authorList>
    </citation>
    <scope>NUCLEOTIDE SEQUENCE [LARGE SCALE GENOMIC DNA]</scope>
    <source>
        <strain evidence="12">dW9</strain>
    </source>
</reference>
<dbReference type="InterPro" id="IPR018062">
    <property type="entry name" value="HTH_AraC-typ_CS"/>
</dbReference>
<proteinExistence type="predicted"/>
<dbReference type="PANTHER" id="PTHR42713">
    <property type="entry name" value="HISTIDINE KINASE-RELATED"/>
    <property type="match status" value="1"/>
</dbReference>
<comment type="caution">
    <text evidence="11">The sequence shown here is derived from an EMBL/GenBank/DDBJ whole genome shotgun (WGS) entry which is preliminary data.</text>
</comment>
<dbReference type="InterPro" id="IPR020449">
    <property type="entry name" value="Tscrpt_reg_AraC-type_HTH"/>
</dbReference>
<keyword evidence="12" id="KW-1185">Reference proteome</keyword>
<keyword evidence="5" id="KW-0805">Transcription regulation</keyword>
<keyword evidence="3 8" id="KW-0597">Phosphoprotein</keyword>
<dbReference type="Proteomes" id="UP001527882">
    <property type="component" value="Unassembled WGS sequence"/>
</dbReference>
<dbReference type="PROSITE" id="PS50110">
    <property type="entry name" value="RESPONSE_REGULATORY"/>
    <property type="match status" value="1"/>
</dbReference>
<sequence>MRLLIVDDEPVIRLGLVKMAEDYMPPFQQIRTAENGAAAMELIREAQPDLVLTDIRMPKMDGLALCEQISEQYPGIQTVVISGYNDFEYAQKCLNYGVKHYLLKPVTKKDVHDMLDNLLKKPARSYVPVSRYVERVDRLEQSIWSLNMEELDRLTAEWRDSCLASDMSLPQLRELLEDCIVLLSKRFQARSYSVELDPGFLPAVSMKEALDSFEMRLRRMANGLQASRSGHFKDPMEEAKAYIDSRLSQEISLEQVAGMVGLTPTYFSALFKKLTNQTFVQYRINKRMEKAKELLSIPHIRIVDVAAEVGYEDYPHFTKTFKKIVGVSPSEYRSGLGIK</sequence>